<dbReference type="EMBL" id="KB311460">
    <property type="protein sequence ID" value="ELT89224.1"/>
    <property type="molecule type" value="Genomic_DNA"/>
</dbReference>
<name>R7T6Q1_CAPTE</name>
<organism evidence="1">
    <name type="scientific">Capitella teleta</name>
    <name type="common">Polychaete worm</name>
    <dbReference type="NCBI Taxonomy" id="283909"/>
    <lineage>
        <taxon>Eukaryota</taxon>
        <taxon>Metazoa</taxon>
        <taxon>Spiralia</taxon>
        <taxon>Lophotrochozoa</taxon>
        <taxon>Annelida</taxon>
        <taxon>Polychaeta</taxon>
        <taxon>Sedentaria</taxon>
        <taxon>Scolecida</taxon>
        <taxon>Capitellidae</taxon>
        <taxon>Capitella</taxon>
    </lineage>
</organism>
<accession>R7T6Q1</accession>
<protein>
    <submittedName>
        <fullName evidence="1 2">Uncharacterized protein</fullName>
    </submittedName>
</protein>
<dbReference type="EnsemblMetazoa" id="CapteT192351">
    <property type="protein sequence ID" value="CapteP192351"/>
    <property type="gene ID" value="CapteG192351"/>
</dbReference>
<dbReference type="EMBL" id="AMQN01014954">
    <property type="status" value="NOT_ANNOTATED_CDS"/>
    <property type="molecule type" value="Genomic_DNA"/>
</dbReference>
<evidence type="ECO:0000313" key="1">
    <source>
        <dbReference type="EMBL" id="ELT89224.1"/>
    </source>
</evidence>
<evidence type="ECO:0000313" key="2">
    <source>
        <dbReference type="EnsemblMetazoa" id="CapteP192351"/>
    </source>
</evidence>
<reference evidence="2" key="3">
    <citation type="submission" date="2015-06" db="UniProtKB">
        <authorList>
            <consortium name="EnsemblMetazoa"/>
        </authorList>
    </citation>
    <scope>IDENTIFICATION</scope>
</reference>
<reference evidence="1 3" key="2">
    <citation type="journal article" date="2013" name="Nature">
        <title>Insights into bilaterian evolution from three spiralian genomes.</title>
        <authorList>
            <person name="Simakov O."/>
            <person name="Marletaz F."/>
            <person name="Cho S.J."/>
            <person name="Edsinger-Gonzales E."/>
            <person name="Havlak P."/>
            <person name="Hellsten U."/>
            <person name="Kuo D.H."/>
            <person name="Larsson T."/>
            <person name="Lv J."/>
            <person name="Arendt D."/>
            <person name="Savage R."/>
            <person name="Osoegawa K."/>
            <person name="de Jong P."/>
            <person name="Grimwood J."/>
            <person name="Chapman J.A."/>
            <person name="Shapiro H."/>
            <person name="Aerts A."/>
            <person name="Otillar R.P."/>
            <person name="Terry A.Y."/>
            <person name="Boore J.L."/>
            <person name="Grigoriev I.V."/>
            <person name="Lindberg D.R."/>
            <person name="Seaver E.C."/>
            <person name="Weisblat D.A."/>
            <person name="Putnam N.H."/>
            <person name="Rokhsar D.S."/>
        </authorList>
    </citation>
    <scope>NUCLEOTIDE SEQUENCE</scope>
    <source>
        <strain evidence="1 3">I ESC-2004</strain>
    </source>
</reference>
<dbReference type="AlphaFoldDB" id="R7T6Q1"/>
<sequence>MRKLICWETLSFTACDVRIPASDLKPIMYEFYKEKWQEQWNSEHENKLYHIQPTLGKWAKSSRDIRQEIKWKGITSLNFIKNGLFEDYSASLDGVPDQEEKAEITTLYFPLPGVRKKNCQNMAALKSHAKRHQTKVKKYTKPKRLCPFCKKKDQARLTRHPRKMHFEEEEILIEGSSFEKKEITK</sequence>
<dbReference type="HOGENOM" id="CLU_1462681_0_0_1"/>
<proteinExistence type="predicted"/>
<gene>
    <name evidence="1" type="ORF">CAPTEDRAFT_192351</name>
</gene>
<keyword evidence="3" id="KW-1185">Reference proteome</keyword>
<dbReference type="OrthoDB" id="6154617at2759"/>
<evidence type="ECO:0000313" key="3">
    <source>
        <dbReference type="Proteomes" id="UP000014760"/>
    </source>
</evidence>
<reference evidence="3" key="1">
    <citation type="submission" date="2012-12" db="EMBL/GenBank/DDBJ databases">
        <authorList>
            <person name="Hellsten U."/>
            <person name="Grimwood J."/>
            <person name="Chapman J.A."/>
            <person name="Shapiro H."/>
            <person name="Aerts A."/>
            <person name="Otillar R.P."/>
            <person name="Terry A.Y."/>
            <person name="Boore J.L."/>
            <person name="Simakov O."/>
            <person name="Marletaz F."/>
            <person name="Cho S.-J."/>
            <person name="Edsinger-Gonzales E."/>
            <person name="Havlak P."/>
            <person name="Kuo D.-H."/>
            <person name="Larsson T."/>
            <person name="Lv J."/>
            <person name="Arendt D."/>
            <person name="Savage R."/>
            <person name="Osoegawa K."/>
            <person name="de Jong P."/>
            <person name="Lindberg D.R."/>
            <person name="Seaver E.C."/>
            <person name="Weisblat D.A."/>
            <person name="Putnam N.H."/>
            <person name="Grigoriev I.V."/>
            <person name="Rokhsar D.S."/>
        </authorList>
    </citation>
    <scope>NUCLEOTIDE SEQUENCE</scope>
    <source>
        <strain evidence="3">I ESC-2004</strain>
    </source>
</reference>
<dbReference type="Proteomes" id="UP000014760">
    <property type="component" value="Unassembled WGS sequence"/>
</dbReference>